<dbReference type="GeneID" id="82854320"/>
<reference evidence="1 2" key="1">
    <citation type="submission" date="2019-01" db="EMBL/GenBank/DDBJ databases">
        <title>Genome sequence of Bacillus glycinifermentans SRCM103574.</title>
        <authorList>
            <person name="Kong H.-J."/>
            <person name="Jeong S.-Y."/>
            <person name="Jeong D.-Y."/>
        </authorList>
    </citation>
    <scope>NUCLEOTIDE SEQUENCE [LARGE SCALE GENOMIC DNA]</scope>
    <source>
        <strain evidence="1 2">SRCM103574</strain>
    </source>
</reference>
<dbReference type="RefSeq" id="WP_065894638.1">
    <property type="nucleotide sequence ID" value="NZ_CP035232.1"/>
</dbReference>
<dbReference type="Proteomes" id="UP000288675">
    <property type="component" value="Chromosome"/>
</dbReference>
<evidence type="ECO:0000313" key="1">
    <source>
        <dbReference type="EMBL" id="QAT66380.1"/>
    </source>
</evidence>
<dbReference type="AlphaFoldDB" id="A0AAJ3Z2F9"/>
<organism evidence="1 2">
    <name type="scientific">Bacillus glycinifermentans</name>
    <dbReference type="NCBI Taxonomy" id="1664069"/>
    <lineage>
        <taxon>Bacteria</taxon>
        <taxon>Bacillati</taxon>
        <taxon>Bacillota</taxon>
        <taxon>Bacilli</taxon>
        <taxon>Bacillales</taxon>
        <taxon>Bacillaceae</taxon>
        <taxon>Bacillus</taxon>
    </lineage>
</organism>
<dbReference type="EMBL" id="CP035232">
    <property type="protein sequence ID" value="QAT66380.1"/>
    <property type="molecule type" value="Genomic_DNA"/>
</dbReference>
<protein>
    <submittedName>
        <fullName evidence="1">Uncharacterized protein</fullName>
    </submittedName>
</protein>
<sequence>MIITDGSLILNVSEKAYRVVYAPFGFKRVEEAGEVAQEADTSFDHLFEMSKEQLAKVNKSDIIAFLEQQEFEFDPNAKKDELIKVVLGEE</sequence>
<proteinExistence type="predicted"/>
<dbReference type="KEGG" id="bgy:BGLY_3328"/>
<accession>A0AAJ3Z2F9</accession>
<name>A0AAJ3Z2F9_9BACI</name>
<gene>
    <name evidence="1" type="ORF">EQZ20_16735</name>
</gene>
<evidence type="ECO:0000313" key="2">
    <source>
        <dbReference type="Proteomes" id="UP000288675"/>
    </source>
</evidence>